<sequence length="249" mass="27920">SYDYSIPKLFKELFKGLLSKESLQLFLPIVILVKFDEKNKSEYILFLYIYIVHLINVLDWSDTSVSILSGAYGTLIVVGVVLTGGWLADRIGARRLLLIVIFIHASYMLIANLLESFWHVRAVATTVLVLWSMMDPILSAAAMPVLMSLCQAHVEGSQFTTYMSIVNLCDILGAFISGHLQRYFRANIIGLACAVLIAAAWIAVTLSLWCNHKRVRVVKGQNEISTKHSCPLSFFPKLHRTSLKITVQT</sequence>
<feature type="transmembrane region" description="Helical" evidence="1">
    <location>
        <begin position="43"/>
        <end position="61"/>
    </location>
</feature>
<dbReference type="AlphaFoldDB" id="B3G4S9"/>
<feature type="transmembrane region" description="Helical" evidence="1">
    <location>
        <begin position="159"/>
        <end position="176"/>
    </location>
</feature>
<evidence type="ECO:0000256" key="1">
    <source>
        <dbReference type="SAM" id="Phobius"/>
    </source>
</evidence>
<evidence type="ECO:0000313" key="2">
    <source>
        <dbReference type="EMBL" id="ACD54827.1"/>
    </source>
</evidence>
<dbReference type="InterPro" id="IPR011701">
    <property type="entry name" value="MFS"/>
</dbReference>
<feature type="transmembrane region" description="Helical" evidence="1">
    <location>
        <begin position="188"/>
        <end position="209"/>
    </location>
</feature>
<reference evidence="2" key="1">
    <citation type="journal article" date="2008" name="Science">
        <title>Massive horizontal gene transfer in bdelloid rotifers.</title>
        <authorList>
            <person name="Gladyshev E.A."/>
            <person name="Meselson M.S."/>
            <person name="Arkhipova I.R."/>
        </authorList>
    </citation>
    <scope>NUCLEOTIDE SEQUENCE</scope>
</reference>
<accession>B3G4S9</accession>
<dbReference type="Gene3D" id="1.20.1250.20">
    <property type="entry name" value="MFS general substrate transporter like domains"/>
    <property type="match status" value="1"/>
</dbReference>
<dbReference type="EMBL" id="EU643496">
    <property type="protein sequence ID" value="ACD54827.1"/>
    <property type="molecule type" value="Genomic_DNA"/>
</dbReference>
<dbReference type="InterPro" id="IPR036259">
    <property type="entry name" value="MFS_trans_sf"/>
</dbReference>
<feature type="non-terminal residue" evidence="2">
    <location>
        <position position="1"/>
    </location>
</feature>
<name>B3G4S9_ADIVA</name>
<keyword evidence="1" id="KW-0472">Membrane</keyword>
<keyword evidence="1" id="KW-1133">Transmembrane helix</keyword>
<proteinExistence type="predicted"/>
<dbReference type="GO" id="GO:0022857">
    <property type="term" value="F:transmembrane transporter activity"/>
    <property type="evidence" value="ECO:0007669"/>
    <property type="project" value="InterPro"/>
</dbReference>
<keyword evidence="1" id="KW-0812">Transmembrane</keyword>
<organism evidence="2">
    <name type="scientific">Adineta vaga</name>
    <name type="common">Rotifer</name>
    <name type="synonym">Callidina vaga</name>
    <dbReference type="NCBI Taxonomy" id="104782"/>
    <lineage>
        <taxon>Eukaryota</taxon>
        <taxon>Metazoa</taxon>
        <taxon>Spiralia</taxon>
        <taxon>Gnathifera</taxon>
        <taxon>Rotifera</taxon>
        <taxon>Eurotatoria</taxon>
        <taxon>Bdelloidea</taxon>
        <taxon>Adinetida</taxon>
        <taxon>Adinetidae</taxon>
        <taxon>Adineta</taxon>
    </lineage>
</organism>
<feature type="transmembrane region" description="Helical" evidence="1">
    <location>
        <begin position="120"/>
        <end position="147"/>
    </location>
</feature>
<feature type="transmembrane region" description="Helical" evidence="1">
    <location>
        <begin position="95"/>
        <end position="114"/>
    </location>
</feature>
<feature type="transmembrane region" description="Helical" evidence="1">
    <location>
        <begin position="67"/>
        <end position="88"/>
    </location>
</feature>
<dbReference type="SUPFAM" id="SSF103473">
    <property type="entry name" value="MFS general substrate transporter"/>
    <property type="match status" value="1"/>
</dbReference>
<dbReference type="Pfam" id="PF07690">
    <property type="entry name" value="MFS_1"/>
    <property type="match status" value="1"/>
</dbReference>
<protein>
    <submittedName>
        <fullName evidence="2">Major facilitator superfamily permease AmpG-like protein</fullName>
    </submittedName>
</protein>